<organism evidence="13 14">
    <name type="scientific">Nyssa sinensis</name>
    <dbReference type="NCBI Taxonomy" id="561372"/>
    <lineage>
        <taxon>Eukaryota</taxon>
        <taxon>Viridiplantae</taxon>
        <taxon>Streptophyta</taxon>
        <taxon>Embryophyta</taxon>
        <taxon>Tracheophyta</taxon>
        <taxon>Spermatophyta</taxon>
        <taxon>Magnoliopsida</taxon>
        <taxon>eudicotyledons</taxon>
        <taxon>Gunneridae</taxon>
        <taxon>Pentapetalae</taxon>
        <taxon>asterids</taxon>
        <taxon>Cornales</taxon>
        <taxon>Nyssaceae</taxon>
        <taxon>Nyssa</taxon>
    </lineage>
</organism>
<evidence type="ECO:0000256" key="10">
    <source>
        <dbReference type="SAM" id="MobiDB-lite"/>
    </source>
</evidence>
<dbReference type="PROSITE" id="PS50042">
    <property type="entry name" value="CNMP_BINDING_3"/>
    <property type="match status" value="1"/>
</dbReference>
<keyword evidence="5 11" id="KW-1133">Transmembrane helix</keyword>
<dbReference type="Proteomes" id="UP000325577">
    <property type="component" value="Linkage Group LG9"/>
</dbReference>
<feature type="transmembrane region" description="Helical" evidence="11">
    <location>
        <begin position="184"/>
        <end position="207"/>
    </location>
</feature>
<keyword evidence="8" id="KW-1071">Ligand-gated ion channel</keyword>
<feature type="domain" description="Cyclic nucleotide-binding" evidence="12">
    <location>
        <begin position="488"/>
        <end position="572"/>
    </location>
</feature>
<keyword evidence="6" id="KW-0406">Ion transport</keyword>
<evidence type="ECO:0000256" key="1">
    <source>
        <dbReference type="ARBA" id="ARBA00004127"/>
    </source>
</evidence>
<dbReference type="InterPro" id="IPR018490">
    <property type="entry name" value="cNMP-bd_dom_sf"/>
</dbReference>
<dbReference type="PANTHER" id="PTHR45651:SF76">
    <property type="entry name" value="CYCLIC NUCLEOTIDE-GATED ION CHANNEL 1-LIKE"/>
    <property type="match status" value="1"/>
</dbReference>
<comment type="similarity">
    <text evidence="2">Belongs to the cyclic nucleotide-gated cation channel (TC 1.A.1.5) family.</text>
</comment>
<keyword evidence="14" id="KW-1185">Reference proteome</keyword>
<feature type="transmembrane region" description="Helical" evidence="11">
    <location>
        <begin position="379"/>
        <end position="402"/>
    </location>
</feature>
<evidence type="ECO:0000259" key="12">
    <source>
        <dbReference type="PROSITE" id="PS50042"/>
    </source>
</evidence>
<dbReference type="FunFam" id="2.60.120.10:FF:000024">
    <property type="entry name" value="Cyclic nucleotide-gated ion channel 1"/>
    <property type="match status" value="1"/>
</dbReference>
<dbReference type="FunFam" id="1.10.287.630:FF:000003">
    <property type="entry name" value="Cyclic nucleotide-gated ion channel 1"/>
    <property type="match status" value="1"/>
</dbReference>
<protein>
    <recommendedName>
        <fullName evidence="12">Cyclic nucleotide-binding domain-containing protein</fullName>
    </recommendedName>
</protein>
<keyword evidence="7 11" id="KW-0472">Membrane</keyword>
<evidence type="ECO:0000256" key="9">
    <source>
        <dbReference type="ARBA" id="ARBA00023303"/>
    </source>
</evidence>
<evidence type="ECO:0000256" key="8">
    <source>
        <dbReference type="ARBA" id="ARBA00023286"/>
    </source>
</evidence>
<dbReference type="CDD" id="cd00038">
    <property type="entry name" value="CAP_ED"/>
    <property type="match status" value="1"/>
</dbReference>
<feature type="region of interest" description="Disordered" evidence="10">
    <location>
        <begin position="19"/>
        <end position="47"/>
    </location>
</feature>
<dbReference type="Gene3D" id="1.10.287.630">
    <property type="entry name" value="Helix hairpin bin"/>
    <property type="match status" value="1"/>
</dbReference>
<dbReference type="GO" id="GO:0012505">
    <property type="term" value="C:endomembrane system"/>
    <property type="evidence" value="ECO:0007669"/>
    <property type="project" value="UniProtKB-SubCell"/>
</dbReference>
<evidence type="ECO:0000256" key="6">
    <source>
        <dbReference type="ARBA" id="ARBA00023065"/>
    </source>
</evidence>
<dbReference type="InterPro" id="IPR000595">
    <property type="entry name" value="cNMP-bd_dom"/>
</dbReference>
<dbReference type="EMBL" id="CM018052">
    <property type="protein sequence ID" value="KAA8516169.1"/>
    <property type="molecule type" value="Genomic_DNA"/>
</dbReference>
<feature type="transmembrane region" description="Helical" evidence="11">
    <location>
        <begin position="99"/>
        <end position="119"/>
    </location>
</feature>
<dbReference type="GO" id="GO:0016020">
    <property type="term" value="C:membrane"/>
    <property type="evidence" value="ECO:0007669"/>
    <property type="project" value="InterPro"/>
</dbReference>
<feature type="transmembrane region" description="Helical" evidence="11">
    <location>
        <begin position="255"/>
        <end position="280"/>
    </location>
</feature>
<dbReference type="SMART" id="SM00100">
    <property type="entry name" value="cNMP"/>
    <property type="match status" value="1"/>
</dbReference>
<dbReference type="PANTHER" id="PTHR45651">
    <property type="entry name" value="CYCLIC NUCLEOTIDE-GATED ION CHANNEL 15-RELATED-RELATED"/>
    <property type="match status" value="1"/>
</dbReference>
<feature type="region of interest" description="Disordered" evidence="10">
    <location>
        <begin position="683"/>
        <end position="711"/>
    </location>
</feature>
<evidence type="ECO:0000256" key="5">
    <source>
        <dbReference type="ARBA" id="ARBA00022989"/>
    </source>
</evidence>
<dbReference type="SUPFAM" id="SSF81324">
    <property type="entry name" value="Voltage-gated potassium channels"/>
    <property type="match status" value="1"/>
</dbReference>
<dbReference type="InterPro" id="IPR014710">
    <property type="entry name" value="RmlC-like_jellyroll"/>
</dbReference>
<gene>
    <name evidence="13" type="ORF">F0562_019348</name>
</gene>
<dbReference type="PROSITE" id="PS50096">
    <property type="entry name" value="IQ"/>
    <property type="match status" value="1"/>
</dbReference>
<dbReference type="Gene3D" id="1.10.287.70">
    <property type="match status" value="1"/>
</dbReference>
<dbReference type="Gene3D" id="2.60.120.10">
    <property type="entry name" value="Jelly Rolls"/>
    <property type="match status" value="1"/>
</dbReference>
<accession>A0A5J4ZDY8</accession>
<reference evidence="13 14" key="1">
    <citation type="submission" date="2019-09" db="EMBL/GenBank/DDBJ databases">
        <title>A chromosome-level genome assembly of the Chinese tupelo Nyssa sinensis.</title>
        <authorList>
            <person name="Yang X."/>
            <person name="Kang M."/>
            <person name="Yang Y."/>
            <person name="Xiong H."/>
            <person name="Wang M."/>
            <person name="Zhang Z."/>
            <person name="Wang Z."/>
            <person name="Wu H."/>
            <person name="Ma T."/>
            <person name="Liu J."/>
            <person name="Xi Z."/>
        </authorList>
    </citation>
    <scope>NUCLEOTIDE SEQUENCE [LARGE SCALE GENOMIC DNA]</scope>
    <source>
        <strain evidence="13">J267</strain>
        <tissue evidence="13">Leaf</tissue>
    </source>
</reference>
<feature type="transmembrane region" description="Helical" evidence="11">
    <location>
        <begin position="139"/>
        <end position="163"/>
    </location>
</feature>
<dbReference type="AlphaFoldDB" id="A0A5J4ZDY8"/>
<dbReference type="SUPFAM" id="SSF51206">
    <property type="entry name" value="cAMP-binding domain-like"/>
    <property type="match status" value="1"/>
</dbReference>
<dbReference type="GO" id="GO:0005216">
    <property type="term" value="F:monoatomic ion channel activity"/>
    <property type="evidence" value="ECO:0007669"/>
    <property type="project" value="InterPro"/>
</dbReference>
<evidence type="ECO:0000256" key="2">
    <source>
        <dbReference type="ARBA" id="ARBA00010486"/>
    </source>
</evidence>
<name>A0A5J4ZDY8_9ASTE</name>
<dbReference type="Pfam" id="PF00520">
    <property type="entry name" value="Ion_trans"/>
    <property type="match status" value="1"/>
</dbReference>
<keyword evidence="4 11" id="KW-0812">Transmembrane</keyword>
<keyword evidence="3" id="KW-0813">Transport</keyword>
<evidence type="ECO:0000256" key="3">
    <source>
        <dbReference type="ARBA" id="ARBA00022448"/>
    </source>
</evidence>
<keyword evidence="9" id="KW-0407">Ion channel</keyword>
<evidence type="ECO:0000313" key="13">
    <source>
        <dbReference type="EMBL" id="KAA8516169.1"/>
    </source>
</evidence>
<evidence type="ECO:0000256" key="4">
    <source>
        <dbReference type="ARBA" id="ARBA00022692"/>
    </source>
</evidence>
<evidence type="ECO:0000313" key="14">
    <source>
        <dbReference type="Proteomes" id="UP000325577"/>
    </source>
</evidence>
<dbReference type="OrthoDB" id="421226at2759"/>
<evidence type="ECO:0000256" key="7">
    <source>
        <dbReference type="ARBA" id="ARBA00023136"/>
    </source>
</evidence>
<sequence length="711" mass="82494">MNFNRNKFVRFQDWSSERSLSSERELSTEDGLFPRKSRSTESSVARGLRRGFEKGSEGIKSLKNSLSFRPSSDQPTKEISCRKRILDPQGSFLQKWNKIFVFSCVIAVSLDPLFFYIPVIDGTRKCLEVDKKLEITACVLRSFIDIFYVLHIIFQFHTGFIAPSSRVFGRGELIEDRYAIAKRYFFYFIIDVLSVLPLPQVVILVLIPSAKGPVPLVTKDFLKLAIFSQYVPRLIRIYPLYKEVTRTSGIFTETAWAGAAFNLFLYMLASHVVGAFWYLFAIEREDRCWRIACDRHNRRYDILYCDKNHSGNYSFLNASCPLLEPSNIKNSTDFDFGILLDALQSQVVERKDFPQKLFYCFWWGLRNLSSFGQNLKTSIFVGEILFAVFIAILGLVLFSLLIGNMQKYLQSITVRVEEMRVKRQDAEQWMSHRMLPENLRERIRRYEQYRWQETRGVEEKSLILNLPKDIRRDIKHHLCWDLVRRVPFFEKMDGQLLDAMCDRLKPVLYTETSYIAREGDPVDEMLFVMRGDIITMTTNGGRTGFLNYVDLKAGDFCGEELLTWALDPNSSSSLPTSTRTVKAITDVEAFALVSDDLKFVASQYRRLHSRQLRHTFRYYSLQWRTWAACFLQAAWRRHYRRKLEKSLSEEEQDALAKEGGNSPSFGATIYASKFATNALRALRRNHAGNPKSPHKLPPLLPQKPAEPDFTA</sequence>
<evidence type="ECO:0000256" key="11">
    <source>
        <dbReference type="SAM" id="Phobius"/>
    </source>
</evidence>
<dbReference type="InterPro" id="IPR005821">
    <property type="entry name" value="Ion_trans_dom"/>
</dbReference>
<proteinExistence type="inferred from homology"/>
<comment type="subcellular location">
    <subcellularLocation>
        <location evidence="1">Endomembrane system</location>
        <topology evidence="1">Multi-pass membrane protein</topology>
    </subcellularLocation>
</comment>